<dbReference type="RefSeq" id="WP_027430516.1">
    <property type="nucleotide sequence ID" value="NZ_FNUL01000020.1"/>
</dbReference>
<protein>
    <submittedName>
        <fullName evidence="1">Uncharacterized protein</fullName>
    </submittedName>
</protein>
<evidence type="ECO:0000313" key="2">
    <source>
        <dbReference type="Proteomes" id="UP000236726"/>
    </source>
</evidence>
<gene>
    <name evidence="1" type="ORF">SAMN05216537_12012</name>
</gene>
<name>A0A1H5WZE5_9FIRM</name>
<keyword evidence="2" id="KW-1185">Reference proteome</keyword>
<accession>A0A1H5WZE5</accession>
<reference evidence="1 2" key="1">
    <citation type="submission" date="2016-10" db="EMBL/GenBank/DDBJ databases">
        <authorList>
            <person name="de Groot N.N."/>
        </authorList>
    </citation>
    <scope>NUCLEOTIDE SEQUENCE [LARGE SCALE GENOMIC DNA]</scope>
    <source>
        <strain evidence="1 2">D15d</strain>
    </source>
</reference>
<dbReference type="Proteomes" id="UP000236726">
    <property type="component" value="Unassembled WGS sequence"/>
</dbReference>
<evidence type="ECO:0000313" key="1">
    <source>
        <dbReference type="EMBL" id="SEG04914.1"/>
    </source>
</evidence>
<sequence>MLYIKSISIPNVNPYKDLGFQGFNNRFYYMDTAWGRHSCPIEEVEYEAFFGQRYKKDTEIGYLVDETLANILYRLGQRDFDFMQKLYSDAKMHFEDGQVKFTYLQKFSNPDIQGFDYVSKTDSFPISETYHAYIKGLRESYEKSRQQ</sequence>
<proteinExistence type="predicted"/>
<organism evidence="1 2">
    <name type="scientific">Lachnospira multipara</name>
    <dbReference type="NCBI Taxonomy" id="28051"/>
    <lineage>
        <taxon>Bacteria</taxon>
        <taxon>Bacillati</taxon>
        <taxon>Bacillota</taxon>
        <taxon>Clostridia</taxon>
        <taxon>Lachnospirales</taxon>
        <taxon>Lachnospiraceae</taxon>
        <taxon>Lachnospira</taxon>
    </lineage>
</organism>
<dbReference type="AlphaFoldDB" id="A0A1H5WZE5"/>
<dbReference type="STRING" id="1410661.GCA_000702205_00078"/>
<dbReference type="EMBL" id="FNUL01000020">
    <property type="protein sequence ID" value="SEG04914.1"/>
    <property type="molecule type" value="Genomic_DNA"/>
</dbReference>